<reference evidence="1" key="1">
    <citation type="journal article" date="2015" name="Nature">
        <title>Complex archaea that bridge the gap between prokaryotes and eukaryotes.</title>
        <authorList>
            <person name="Spang A."/>
            <person name="Saw J.H."/>
            <person name="Jorgensen S.L."/>
            <person name="Zaremba-Niedzwiedzka K."/>
            <person name="Martijn J."/>
            <person name="Lind A.E."/>
            <person name="van Eijk R."/>
            <person name="Schleper C."/>
            <person name="Guy L."/>
            <person name="Ettema T.J."/>
        </authorList>
    </citation>
    <scope>NUCLEOTIDE SEQUENCE</scope>
</reference>
<evidence type="ECO:0000313" key="1">
    <source>
        <dbReference type="EMBL" id="KKN25859.1"/>
    </source>
</evidence>
<dbReference type="EMBL" id="LAZR01002765">
    <property type="protein sequence ID" value="KKN25859.1"/>
    <property type="molecule type" value="Genomic_DNA"/>
</dbReference>
<accession>A0A0F9P706</accession>
<dbReference type="AlphaFoldDB" id="A0A0F9P706"/>
<protein>
    <submittedName>
        <fullName evidence="1">Uncharacterized protein</fullName>
    </submittedName>
</protein>
<name>A0A0F9P706_9ZZZZ</name>
<comment type="caution">
    <text evidence="1">The sequence shown here is derived from an EMBL/GenBank/DDBJ whole genome shotgun (WGS) entry which is preliminary data.</text>
</comment>
<gene>
    <name evidence="1" type="ORF">LCGC14_0880460</name>
</gene>
<sequence length="55" mass="6298">MAKSEKATKAEELKWQAESLVRKSIEGTPAFKKAVKQTVKELKSVQVRVRKQLKK</sequence>
<organism evidence="1">
    <name type="scientific">marine sediment metagenome</name>
    <dbReference type="NCBI Taxonomy" id="412755"/>
    <lineage>
        <taxon>unclassified sequences</taxon>
        <taxon>metagenomes</taxon>
        <taxon>ecological metagenomes</taxon>
    </lineage>
</organism>
<proteinExistence type="predicted"/>